<keyword evidence="5" id="KW-1185">Reference proteome</keyword>
<dbReference type="InterPro" id="IPR000652">
    <property type="entry name" value="Triosephosphate_isomerase"/>
</dbReference>
<dbReference type="RefSeq" id="WP_207681982.1">
    <property type="nucleotide sequence ID" value="NZ_CP061800.1"/>
</dbReference>
<name>A0A975BIU5_9BACT</name>
<comment type="catalytic activity">
    <reaction evidence="3">
        <text>D-glyceraldehyde 3-phosphate = dihydroxyacetone phosphate</text>
        <dbReference type="Rhea" id="RHEA:18585"/>
        <dbReference type="ChEBI" id="CHEBI:57642"/>
        <dbReference type="ChEBI" id="CHEBI:59776"/>
        <dbReference type="EC" id="5.3.1.1"/>
    </reaction>
</comment>
<comment type="subcellular location">
    <subcellularLocation>
        <location evidence="3">Cytoplasm</location>
    </subcellularLocation>
</comment>
<dbReference type="AlphaFoldDB" id="A0A975BIU5"/>
<dbReference type="InterPro" id="IPR035990">
    <property type="entry name" value="TIM_sf"/>
</dbReference>
<keyword evidence="2 3" id="KW-0413">Isomerase</keyword>
<dbReference type="Gene3D" id="3.20.20.70">
    <property type="entry name" value="Aldolase class I"/>
    <property type="match status" value="1"/>
</dbReference>
<dbReference type="GO" id="GO:0004807">
    <property type="term" value="F:triose-phosphate isomerase activity"/>
    <property type="evidence" value="ECO:0007669"/>
    <property type="project" value="UniProtKB-UniRule"/>
</dbReference>
<comment type="pathway">
    <text evidence="3">Carbohydrate degradation; glycolysis; D-glyceraldehyde 3-phosphate from glycerone phosphate: step 1/1.</text>
</comment>
<protein>
    <recommendedName>
        <fullName evidence="3">Triosephosphate isomerase</fullName>
        <ecNumber evidence="3">5.3.1.1</ecNumber>
    </recommendedName>
</protein>
<dbReference type="InterPro" id="IPR013785">
    <property type="entry name" value="Aldolase_TIM"/>
</dbReference>
<dbReference type="GO" id="GO:0046166">
    <property type="term" value="P:glyceraldehyde-3-phosphate biosynthetic process"/>
    <property type="evidence" value="ECO:0007669"/>
    <property type="project" value="TreeGrafter"/>
</dbReference>
<accession>A0A975BIU5</accession>
<dbReference type="PROSITE" id="PS51440">
    <property type="entry name" value="TIM_2"/>
    <property type="match status" value="1"/>
</dbReference>
<dbReference type="PANTHER" id="PTHR21139:SF42">
    <property type="entry name" value="TRIOSEPHOSPHATE ISOMERASE"/>
    <property type="match status" value="1"/>
</dbReference>
<comment type="subunit">
    <text evidence="3">Homodimer.</text>
</comment>
<dbReference type="PANTHER" id="PTHR21139">
    <property type="entry name" value="TRIOSEPHOSPHATE ISOMERASE"/>
    <property type="match status" value="1"/>
</dbReference>
<comment type="pathway">
    <text evidence="3">Carbohydrate biosynthesis; gluconeogenesis.</text>
</comment>
<dbReference type="GO" id="GO:0019563">
    <property type="term" value="P:glycerol catabolic process"/>
    <property type="evidence" value="ECO:0007669"/>
    <property type="project" value="TreeGrafter"/>
</dbReference>
<evidence type="ECO:0000256" key="2">
    <source>
        <dbReference type="ARBA" id="ARBA00023235"/>
    </source>
</evidence>
<evidence type="ECO:0000256" key="1">
    <source>
        <dbReference type="ARBA" id="ARBA00007422"/>
    </source>
</evidence>
<keyword evidence="3" id="KW-0312">Gluconeogenesis</keyword>
<dbReference type="EMBL" id="CP061800">
    <property type="protein sequence ID" value="QTA86281.1"/>
    <property type="molecule type" value="Genomic_DNA"/>
</dbReference>
<evidence type="ECO:0000313" key="4">
    <source>
        <dbReference type="EMBL" id="QTA86281.1"/>
    </source>
</evidence>
<reference evidence="4" key="1">
    <citation type="journal article" date="2021" name="Microb. Physiol.">
        <title>Proteogenomic Insights into the Physiology of Marine, Sulfate-Reducing, Filamentous Desulfonema limicola and Desulfonema magnum.</title>
        <authorList>
            <person name="Schnaars V."/>
            <person name="Wohlbrand L."/>
            <person name="Scheve S."/>
            <person name="Hinrichs C."/>
            <person name="Reinhardt R."/>
            <person name="Rabus R."/>
        </authorList>
    </citation>
    <scope>NUCLEOTIDE SEQUENCE</scope>
    <source>
        <strain evidence="4">4be13</strain>
    </source>
</reference>
<dbReference type="EC" id="5.3.1.1" evidence="3"/>
<organism evidence="4 5">
    <name type="scientific">Desulfonema magnum</name>
    <dbReference type="NCBI Taxonomy" id="45655"/>
    <lineage>
        <taxon>Bacteria</taxon>
        <taxon>Pseudomonadati</taxon>
        <taxon>Thermodesulfobacteriota</taxon>
        <taxon>Desulfobacteria</taxon>
        <taxon>Desulfobacterales</taxon>
        <taxon>Desulfococcaceae</taxon>
        <taxon>Desulfonema</taxon>
    </lineage>
</organism>
<sequence>MKNGKKLIVANWKMHKTQTESLEFLNFFLNEIKKDHDREVILFPPFTSLGVISKHLYGTKVRLGAQNIHWDDYGSYTGSISGLMLGELDVKYVIVNHYERLRCEQNPYDKMTNLRLKAAQRHAITPILCVGETQEQRNADETEKIIDTQLSNALSDVDLNNLIIGYESIWAIGTGESCKPSEANRIIAWIRKQLGKKDIPIIYGGSVTHSNIKGIMAQPEINGVMVGSLSLDPTSLARIVNF</sequence>
<keyword evidence="3" id="KW-0963">Cytoplasm</keyword>
<dbReference type="CDD" id="cd00311">
    <property type="entry name" value="TIM"/>
    <property type="match status" value="1"/>
</dbReference>
<evidence type="ECO:0000313" key="5">
    <source>
        <dbReference type="Proteomes" id="UP000663722"/>
    </source>
</evidence>
<dbReference type="GO" id="GO:0006094">
    <property type="term" value="P:gluconeogenesis"/>
    <property type="evidence" value="ECO:0007669"/>
    <property type="project" value="UniProtKB-KW"/>
</dbReference>
<dbReference type="GO" id="GO:0005829">
    <property type="term" value="C:cytosol"/>
    <property type="evidence" value="ECO:0007669"/>
    <property type="project" value="TreeGrafter"/>
</dbReference>
<comment type="similarity">
    <text evidence="1 3">Belongs to the triosephosphate isomerase family.</text>
</comment>
<keyword evidence="3" id="KW-0324">Glycolysis</keyword>
<dbReference type="GO" id="GO:0006096">
    <property type="term" value="P:glycolytic process"/>
    <property type="evidence" value="ECO:0007669"/>
    <property type="project" value="UniProtKB-UniRule"/>
</dbReference>
<dbReference type="Pfam" id="PF00121">
    <property type="entry name" value="TIM"/>
    <property type="match status" value="1"/>
</dbReference>
<proteinExistence type="inferred from homology"/>
<dbReference type="Proteomes" id="UP000663722">
    <property type="component" value="Chromosome"/>
</dbReference>
<dbReference type="KEGG" id="dmm:dnm_023020"/>
<evidence type="ECO:0000256" key="3">
    <source>
        <dbReference type="RuleBase" id="RU363013"/>
    </source>
</evidence>
<dbReference type="SUPFAM" id="SSF51351">
    <property type="entry name" value="Triosephosphate isomerase (TIM)"/>
    <property type="match status" value="1"/>
</dbReference>
<gene>
    <name evidence="4" type="primary">tpiA1</name>
    <name evidence="4" type="ORF">dnm_023020</name>
</gene>
<dbReference type="NCBIfam" id="TIGR00419">
    <property type="entry name" value="tim"/>
    <property type="match status" value="1"/>
</dbReference>